<dbReference type="InterPro" id="IPR006201">
    <property type="entry name" value="Neur_channel"/>
</dbReference>
<evidence type="ECO:0000313" key="6">
    <source>
        <dbReference type="Proteomes" id="UP000288716"/>
    </source>
</evidence>
<dbReference type="VEuPathDB" id="VectorBase:LDEU008744"/>
<keyword evidence="3" id="KW-0406">Ion transport</keyword>
<comment type="similarity">
    <text evidence="3">Belongs to the ligand-gated ion channel (TC 1.A.9) family.</text>
</comment>
<organism evidence="5 6">
    <name type="scientific">Leptotrombidium deliense</name>
    <dbReference type="NCBI Taxonomy" id="299467"/>
    <lineage>
        <taxon>Eukaryota</taxon>
        <taxon>Metazoa</taxon>
        <taxon>Ecdysozoa</taxon>
        <taxon>Arthropoda</taxon>
        <taxon>Chelicerata</taxon>
        <taxon>Arachnida</taxon>
        <taxon>Acari</taxon>
        <taxon>Acariformes</taxon>
        <taxon>Trombidiformes</taxon>
        <taxon>Prostigmata</taxon>
        <taxon>Anystina</taxon>
        <taxon>Parasitengona</taxon>
        <taxon>Trombiculoidea</taxon>
        <taxon>Trombiculidae</taxon>
        <taxon>Leptotrombidium</taxon>
    </lineage>
</organism>
<dbReference type="GO" id="GO:0004888">
    <property type="term" value="F:transmembrane signaling receptor activity"/>
    <property type="evidence" value="ECO:0007669"/>
    <property type="project" value="InterPro"/>
</dbReference>
<dbReference type="InterPro" id="IPR036734">
    <property type="entry name" value="Neur_chan_lig-bd_sf"/>
</dbReference>
<evidence type="ECO:0000259" key="4">
    <source>
        <dbReference type="Pfam" id="PF02931"/>
    </source>
</evidence>
<dbReference type="SUPFAM" id="SSF63712">
    <property type="entry name" value="Nicotinic receptor ligand binding domain-like"/>
    <property type="match status" value="1"/>
</dbReference>
<evidence type="ECO:0000256" key="2">
    <source>
        <dbReference type="ARBA" id="ARBA00023136"/>
    </source>
</evidence>
<dbReference type="PRINTS" id="PR00252">
    <property type="entry name" value="NRIONCHANNEL"/>
</dbReference>
<dbReference type="Gene3D" id="2.70.170.10">
    <property type="entry name" value="Neurotransmitter-gated ion-channel ligand-binding domain"/>
    <property type="match status" value="1"/>
</dbReference>
<feature type="domain" description="Neurotransmitter-gated ion-channel ligand-binding" evidence="4">
    <location>
        <begin position="27"/>
        <end position="168"/>
    </location>
</feature>
<dbReference type="PANTHER" id="PTHR18945">
    <property type="entry name" value="NEUROTRANSMITTER GATED ION CHANNEL"/>
    <property type="match status" value="1"/>
</dbReference>
<dbReference type="PROSITE" id="PS00236">
    <property type="entry name" value="NEUROTR_ION_CHANNEL"/>
    <property type="match status" value="1"/>
</dbReference>
<evidence type="ECO:0000256" key="1">
    <source>
        <dbReference type="ARBA" id="ARBA00004141"/>
    </source>
</evidence>
<dbReference type="GO" id="GO:0005230">
    <property type="term" value="F:extracellular ligand-gated monoatomic ion channel activity"/>
    <property type="evidence" value="ECO:0007669"/>
    <property type="project" value="InterPro"/>
</dbReference>
<dbReference type="Proteomes" id="UP000288716">
    <property type="component" value="Unassembled WGS sequence"/>
</dbReference>
<dbReference type="OrthoDB" id="6504163at2759"/>
<keyword evidence="2" id="KW-0472">Membrane</keyword>
<evidence type="ECO:0000256" key="3">
    <source>
        <dbReference type="RuleBase" id="RU000687"/>
    </source>
</evidence>
<name>A0A443S6X1_9ACAR</name>
<gene>
    <name evidence="5" type="ORF">B4U80_08030</name>
</gene>
<dbReference type="GO" id="GO:0016020">
    <property type="term" value="C:membrane"/>
    <property type="evidence" value="ECO:0007669"/>
    <property type="project" value="UniProtKB-SubCell"/>
</dbReference>
<dbReference type="InterPro" id="IPR006202">
    <property type="entry name" value="Neur_chan_lig-bd"/>
</dbReference>
<protein>
    <submittedName>
        <fullName evidence="5">Glutamate-gated chloride channel 5-like protein</fullName>
    </submittedName>
</protein>
<dbReference type="CDD" id="cd18993">
    <property type="entry name" value="LGIC_ECD_GluCl"/>
    <property type="match status" value="1"/>
</dbReference>
<comment type="caution">
    <text evidence="5">The sequence shown here is derived from an EMBL/GenBank/DDBJ whole genome shotgun (WGS) entry which is preliminary data.</text>
</comment>
<keyword evidence="3" id="KW-0407">Ion channel</keyword>
<dbReference type="InterPro" id="IPR018000">
    <property type="entry name" value="Neurotransmitter_ion_chnl_CS"/>
</dbReference>
<proteinExistence type="inferred from homology"/>
<dbReference type="EMBL" id="NCKV01006732">
    <property type="protein sequence ID" value="RWS23296.1"/>
    <property type="molecule type" value="Genomic_DNA"/>
</dbReference>
<dbReference type="Pfam" id="PF02931">
    <property type="entry name" value="Neur_chan_LBD"/>
    <property type="match status" value="1"/>
</dbReference>
<dbReference type="STRING" id="299467.A0A443S6X1"/>
<sequence length="180" mass="21346">MQRRMSWKIVNNGPLNESDINDFCLYIKHSSVEYSVQITFREQWKDDRLKYDDMGGKIRYLTLTDPNKIWKPDLFFSNEKEGHFHDIIMPNVLLRIHPDGSVLYSIRISLILSCPMDLKYYPMDLQTCQLKMANGYTTEDVVFQWKEKDPVQVTKNLHLPTFTLARFVTEYCTSRTNTVY</sequence>
<reference evidence="5 6" key="1">
    <citation type="journal article" date="2018" name="Gigascience">
        <title>Genomes of trombidid mites reveal novel predicted allergens and laterally-transferred genes associated with secondary metabolism.</title>
        <authorList>
            <person name="Dong X."/>
            <person name="Chaisiri K."/>
            <person name="Xia D."/>
            <person name="Armstrong S.D."/>
            <person name="Fang Y."/>
            <person name="Donnelly M.J."/>
            <person name="Kadowaki T."/>
            <person name="McGarry J.W."/>
            <person name="Darby A.C."/>
            <person name="Makepeace B.L."/>
        </authorList>
    </citation>
    <scope>NUCLEOTIDE SEQUENCE [LARGE SCALE GENOMIC DNA]</scope>
    <source>
        <strain evidence="5">UoL-UT</strain>
    </source>
</reference>
<comment type="subcellular location">
    <subcellularLocation>
        <location evidence="1">Membrane</location>
        <topology evidence="1">Multi-pass membrane protein</topology>
    </subcellularLocation>
</comment>
<evidence type="ECO:0000313" key="5">
    <source>
        <dbReference type="EMBL" id="RWS23296.1"/>
    </source>
</evidence>
<accession>A0A443S6X1</accession>
<dbReference type="AlphaFoldDB" id="A0A443S6X1"/>
<keyword evidence="6" id="KW-1185">Reference proteome</keyword>
<keyword evidence="3" id="KW-0813">Transport</keyword>